<dbReference type="Proteomes" id="UP000235162">
    <property type="component" value="Unassembled WGS sequence"/>
</dbReference>
<evidence type="ECO:0000313" key="5">
    <source>
        <dbReference type="EMBL" id="PLW86590.1"/>
    </source>
</evidence>
<dbReference type="CDD" id="cd14659">
    <property type="entry name" value="Imelysin-like_IPPA"/>
    <property type="match status" value="1"/>
</dbReference>
<dbReference type="InterPro" id="IPR038352">
    <property type="entry name" value="Imelysin_sf"/>
</dbReference>
<gene>
    <name evidence="5" type="ORF">C0029_09335</name>
</gene>
<keyword evidence="2 3" id="KW-0732">Signal</keyword>
<dbReference type="Gene3D" id="1.20.1420.20">
    <property type="entry name" value="M75 peptidase, HXXE motif"/>
    <property type="match status" value="1"/>
</dbReference>
<comment type="subcellular location">
    <subcellularLocation>
        <location evidence="1">Cell envelope</location>
    </subcellularLocation>
</comment>
<organism evidence="5 6">
    <name type="scientific">Halioglobus japonicus</name>
    <dbReference type="NCBI Taxonomy" id="930805"/>
    <lineage>
        <taxon>Bacteria</taxon>
        <taxon>Pseudomonadati</taxon>
        <taxon>Pseudomonadota</taxon>
        <taxon>Gammaproteobacteria</taxon>
        <taxon>Cellvibrionales</taxon>
        <taxon>Halieaceae</taxon>
        <taxon>Halioglobus</taxon>
    </lineage>
</organism>
<name>A0AAP8MEX4_9GAMM</name>
<feature type="chain" id="PRO_5042888480" description="Imelysin-like domain-containing protein" evidence="3">
    <location>
        <begin position="37"/>
        <end position="428"/>
    </location>
</feature>
<evidence type="ECO:0000256" key="2">
    <source>
        <dbReference type="ARBA" id="ARBA00022729"/>
    </source>
</evidence>
<comment type="caution">
    <text evidence="5">The sequence shown here is derived from an EMBL/GenBank/DDBJ whole genome shotgun (WGS) entry which is preliminary data.</text>
</comment>
<keyword evidence="6" id="KW-1185">Reference proteome</keyword>
<dbReference type="InterPro" id="IPR034984">
    <property type="entry name" value="Imelysin-like_IPPA"/>
</dbReference>
<dbReference type="RefSeq" id="WP_084199249.1">
    <property type="nucleotide sequence ID" value="NZ_BMYL01000002.1"/>
</dbReference>
<evidence type="ECO:0000256" key="1">
    <source>
        <dbReference type="ARBA" id="ARBA00004196"/>
    </source>
</evidence>
<evidence type="ECO:0000256" key="3">
    <source>
        <dbReference type="SAM" id="SignalP"/>
    </source>
</evidence>
<reference evidence="5 6" key="1">
    <citation type="submission" date="2018-01" db="EMBL/GenBank/DDBJ databases">
        <title>The draft genome sequence of Halioglobus japonicus S1-36.</title>
        <authorList>
            <person name="Du Z.-J."/>
            <person name="Shi M.-J."/>
        </authorList>
    </citation>
    <scope>NUCLEOTIDE SEQUENCE [LARGE SCALE GENOMIC DNA]</scope>
    <source>
        <strain evidence="5 6">S1-36</strain>
    </source>
</reference>
<dbReference type="AlphaFoldDB" id="A0AAP8MEX4"/>
<dbReference type="PROSITE" id="PS51257">
    <property type="entry name" value="PROKAR_LIPOPROTEIN"/>
    <property type="match status" value="1"/>
</dbReference>
<protein>
    <recommendedName>
        <fullName evidence="4">Imelysin-like domain-containing protein</fullName>
    </recommendedName>
</protein>
<feature type="signal peptide" evidence="3">
    <location>
        <begin position="1"/>
        <end position="36"/>
    </location>
</feature>
<feature type="domain" description="Imelysin-like" evidence="4">
    <location>
        <begin position="68"/>
        <end position="371"/>
    </location>
</feature>
<evidence type="ECO:0000313" key="6">
    <source>
        <dbReference type="Proteomes" id="UP000235162"/>
    </source>
</evidence>
<sequence length="428" mass="46193">MSSILKMLQTGNSFPFPHSGRIAAAAVLSLTLTACAGGGSDGDDPVPVPGPEGFDYFGVFVNLVDGYILPNYNSLADSSAELASAAGRLQNYCDAIGSADENGARDDARQSWRQAMDDFQRTELHQIGPATFDAGALRLRLTTASDTNFSTCGVDQSVVLGQSADFDLTTRLNNQKGLVAVEYLLFNEDLRHTCPTQIPETADWDQRDADQRKQWRCEHAIRLATDIANASAELAAAWQIEGGNYRAEFAHPDNNEEVLGQLSDALFYIEADVKDRKLGPTLGLHSSCSQPACPNFAESPYSQTSLDNIEQNLVSFRELFSGGEGLSFDDIIASEGFPDIAERMLSEVDDALNLLDTIDSSLLEQAETLVATDNAAGCANSAANPDADQSQSACALHGYLKRVTDSLRTDFVTIVNLDLPDRVQSDND</sequence>
<dbReference type="Pfam" id="PF09375">
    <property type="entry name" value="Peptidase_M75"/>
    <property type="match status" value="1"/>
</dbReference>
<dbReference type="InterPro" id="IPR018976">
    <property type="entry name" value="Imelysin-like"/>
</dbReference>
<accession>A0AAP8MEX4</accession>
<proteinExistence type="predicted"/>
<dbReference type="GO" id="GO:0030313">
    <property type="term" value="C:cell envelope"/>
    <property type="evidence" value="ECO:0007669"/>
    <property type="project" value="UniProtKB-SubCell"/>
</dbReference>
<dbReference type="EMBL" id="PKUR01000002">
    <property type="protein sequence ID" value="PLW86590.1"/>
    <property type="molecule type" value="Genomic_DNA"/>
</dbReference>
<evidence type="ECO:0000259" key="4">
    <source>
        <dbReference type="Pfam" id="PF09375"/>
    </source>
</evidence>